<evidence type="ECO:0000313" key="2">
    <source>
        <dbReference type="Proteomes" id="UP000094243"/>
    </source>
</evidence>
<reference evidence="2" key="1">
    <citation type="submission" date="2016-09" db="EMBL/GenBank/DDBJ databases">
        <authorList>
            <person name="Greninger A.L."/>
            <person name="Jerome K.R."/>
            <person name="Mcnair B."/>
            <person name="Wallis C."/>
            <person name="Fang F."/>
        </authorList>
    </citation>
    <scope>NUCLEOTIDE SEQUENCE [LARGE SCALE GENOMIC DNA]</scope>
    <source>
        <strain evidence="2">M7</strain>
    </source>
</reference>
<gene>
    <name evidence="1" type="ORF">BHQ17_00070</name>
</gene>
<accession>A0A1E3S341</accession>
<dbReference type="Proteomes" id="UP000094243">
    <property type="component" value="Unassembled WGS sequence"/>
</dbReference>
<sequence>MRSEAEVRQLILSDPPNLAVTFYDMWQRGLIAHEHMARYVHSVWSYADQPHQALSDDEWRTMFRAAGYTCNGEPAEPRPRRLYRGSPATFKRNWSWTPSRYVATQFNLRRGHSDCDVWAIDAPASSQLSHHRFGDGYEEIICDTDGLRIYRADEIDAVTLQRKRWATSRYRHLALR</sequence>
<protein>
    <submittedName>
        <fullName evidence="1">Uncharacterized protein</fullName>
    </submittedName>
</protein>
<dbReference type="AlphaFoldDB" id="A0A1E3S341"/>
<comment type="caution">
    <text evidence="1">The sequence shown here is derived from an EMBL/GenBank/DDBJ whole genome shotgun (WGS) entry which is preliminary data.</text>
</comment>
<proteinExistence type="predicted"/>
<keyword evidence="2" id="KW-1185">Reference proteome</keyword>
<dbReference type="EMBL" id="MIGZ01000001">
    <property type="protein sequence ID" value="ODQ96605.1"/>
    <property type="molecule type" value="Genomic_DNA"/>
</dbReference>
<name>A0A1E3S341_9MYCO</name>
<organism evidence="1 2">
    <name type="scientific">Mycolicibacterium holsaticum</name>
    <dbReference type="NCBI Taxonomy" id="152142"/>
    <lineage>
        <taxon>Bacteria</taxon>
        <taxon>Bacillati</taxon>
        <taxon>Actinomycetota</taxon>
        <taxon>Actinomycetes</taxon>
        <taxon>Mycobacteriales</taxon>
        <taxon>Mycobacteriaceae</taxon>
        <taxon>Mycolicibacterium</taxon>
    </lineage>
</organism>
<evidence type="ECO:0000313" key="1">
    <source>
        <dbReference type="EMBL" id="ODQ96605.1"/>
    </source>
</evidence>